<dbReference type="EMBL" id="CP014227">
    <property type="protein sequence ID" value="AMD85332.1"/>
    <property type="molecule type" value="Genomic_DNA"/>
</dbReference>
<evidence type="ECO:0000259" key="5">
    <source>
        <dbReference type="Pfam" id="PF14905"/>
    </source>
</evidence>
<keyword evidence="3" id="KW-0998">Cell outer membrane</keyword>
<keyword evidence="7" id="KW-0675">Receptor</keyword>
<dbReference type="Gene3D" id="2.40.170.20">
    <property type="entry name" value="TonB-dependent receptor, beta-barrel domain"/>
    <property type="match status" value="1"/>
</dbReference>
<evidence type="ECO:0000256" key="3">
    <source>
        <dbReference type="ARBA" id="ARBA00023237"/>
    </source>
</evidence>
<dbReference type="EMBL" id="LT906449">
    <property type="protein sequence ID" value="SNV02927.1"/>
    <property type="molecule type" value="Genomic_DNA"/>
</dbReference>
<feature type="signal peptide" evidence="4">
    <location>
        <begin position="1"/>
        <end position="21"/>
    </location>
</feature>
<feature type="chain" id="PRO_5043779955" evidence="4">
    <location>
        <begin position="22"/>
        <end position="818"/>
    </location>
</feature>
<evidence type="ECO:0000313" key="9">
    <source>
        <dbReference type="Proteomes" id="UP000215539"/>
    </source>
</evidence>
<dbReference type="AlphaFoldDB" id="A0AAX2GUQ9"/>
<evidence type="ECO:0000313" key="6">
    <source>
        <dbReference type="EMBL" id="AMD85332.1"/>
    </source>
</evidence>
<dbReference type="InterPro" id="IPR013783">
    <property type="entry name" value="Ig-like_fold"/>
</dbReference>
<keyword evidence="8" id="KW-1185">Reference proteome</keyword>
<protein>
    <submittedName>
        <fullName evidence="7">TonB-dependent receptor</fullName>
    </submittedName>
</protein>
<evidence type="ECO:0000256" key="1">
    <source>
        <dbReference type="ARBA" id="ARBA00004442"/>
    </source>
</evidence>
<comment type="subcellular location">
    <subcellularLocation>
        <location evidence="1">Cell outer membrane</location>
    </subcellularLocation>
</comment>
<dbReference type="SUPFAM" id="SSF56935">
    <property type="entry name" value="Porins"/>
    <property type="match status" value="1"/>
</dbReference>
<keyword evidence="4" id="KW-0732">Signal</keyword>
<dbReference type="RefSeq" id="WP_066429756.1">
    <property type="nucleotide sequence ID" value="NZ_CP014227.1"/>
</dbReference>
<dbReference type="InterPro" id="IPR041700">
    <property type="entry name" value="OMP_b-brl_3"/>
</dbReference>
<dbReference type="GO" id="GO:0009279">
    <property type="term" value="C:cell outer membrane"/>
    <property type="evidence" value="ECO:0007669"/>
    <property type="project" value="UniProtKB-SubCell"/>
</dbReference>
<reference evidence="7 9" key="2">
    <citation type="submission" date="2017-06" db="EMBL/GenBank/DDBJ databases">
        <authorList>
            <consortium name="Pathogen Informatics"/>
        </authorList>
    </citation>
    <scope>NUCLEOTIDE SEQUENCE [LARGE SCALE GENOMIC DNA]</scope>
    <source>
        <strain evidence="7 9">NCTC12947</strain>
    </source>
</reference>
<accession>A0AAX2GUQ9</accession>
<name>A0AAX2GUQ9_9FLAO</name>
<dbReference type="Gene3D" id="2.60.40.10">
    <property type="entry name" value="Immunoglobulins"/>
    <property type="match status" value="1"/>
</dbReference>
<sequence length="818" mass="91035">MKFFFTLIVMLLFFCGSAAYAQSAFTLTAKVVDSAGEGVPLAVVRLIAEGEVIAQEVTALNGSVRLTPHTSNPTPQTLTLTIEAYNFQPYEQTIHRYSTPQDLSTDLGTIRLSEAITALEGVTLTGEKRPSAVRVEAGKVIFNPQQSLTTAGSSALEILKKTPAVTVDNQSGISIIGKRGTLVLLNDKPTYMQAEELKSFLQSLPASRVASIEVMPTPPASYDAQGAAGVINIVLKQSSLEGTYLSVGNGVAYGTHLHQNTDIYFQQSTEKASIYGSYGHQVGHFGSRYGNKRTQSEGGHIGGQQFIYNADSEDTDKRSSIAGSLGGEYRFTTQHTLGFNASLNSLFGRGDIFTYTDKLSNTGSLLKRTYSYSDALHQKANQYSSALQYLYKPSDKAQYQFDADYIFFDGFTDNALSNYDVNLTNGSHSLTDGQRVLNHRNIHIFALQAGQTFALFGGEMQTGAKYSRVQSRNGLDYFTGIPVANTLDADASNAFTYREQISAIYGSYEHNFGAWRLAAGLRIEHTDTDGQLTPHIGSTLTPEHHTHHYTDFFPTATLDYAFTDEQHWSLAYSSRIERPAYEMLNPVEFFLDNYSKWKGNPFLSPQKIHKLSLSAPLGKTQCALSYTLANDYYAQIAESGTGGLLTYIHRNIGQQQHLSLTLFREFTFAPWWKASANAAIFYIDNQLREDLFVGALRQWSVMGAMQHYFTLSWGIRAEVSGEYNSRRLTQVGEFALPSGSVDVGLQRDCWHDRLSVSLTLSDLFHTNRWDNESRLRDTHIAAYGNMESRQLKLQAVYKFGKQRERSVEILEVEERERL</sequence>
<dbReference type="Proteomes" id="UP000065822">
    <property type="component" value="Chromosome"/>
</dbReference>
<dbReference type="Pfam" id="PF14905">
    <property type="entry name" value="OMP_b-brl_3"/>
    <property type="match status" value="1"/>
</dbReference>
<proteinExistence type="predicted"/>
<dbReference type="Gene3D" id="2.170.130.10">
    <property type="entry name" value="TonB-dependent receptor, plug domain"/>
    <property type="match status" value="1"/>
</dbReference>
<evidence type="ECO:0000313" key="7">
    <source>
        <dbReference type="EMBL" id="SNV02927.1"/>
    </source>
</evidence>
<evidence type="ECO:0000256" key="4">
    <source>
        <dbReference type="SAM" id="SignalP"/>
    </source>
</evidence>
<dbReference type="KEGG" id="chg:AXF12_07305"/>
<dbReference type="PANTHER" id="PTHR40980:SF4">
    <property type="entry name" value="TONB-DEPENDENT RECEPTOR-LIKE BETA-BARREL DOMAIN-CONTAINING PROTEIN"/>
    <property type="match status" value="1"/>
</dbReference>
<organism evidence="7 9">
    <name type="scientific">Capnocytophaga haemolytica</name>
    <dbReference type="NCBI Taxonomy" id="45243"/>
    <lineage>
        <taxon>Bacteria</taxon>
        <taxon>Pseudomonadati</taxon>
        <taxon>Bacteroidota</taxon>
        <taxon>Flavobacteriia</taxon>
        <taxon>Flavobacteriales</taxon>
        <taxon>Flavobacteriaceae</taxon>
        <taxon>Capnocytophaga</taxon>
    </lineage>
</organism>
<dbReference type="InterPro" id="IPR037066">
    <property type="entry name" value="Plug_dom_sf"/>
</dbReference>
<gene>
    <name evidence="6" type="ORF">AXF12_07305</name>
    <name evidence="7" type="ORF">SAMEA44541418_00239</name>
</gene>
<reference evidence="6 8" key="1">
    <citation type="submission" date="2016-02" db="EMBL/GenBank/DDBJ databases">
        <authorList>
            <person name="Holder M.E."/>
            <person name="Ajami N.J."/>
            <person name="Petrosino J.F."/>
        </authorList>
    </citation>
    <scope>NUCLEOTIDE SEQUENCE [LARGE SCALE GENOMIC DNA]</scope>
    <source>
        <strain evidence="6 8">CCUG 32990</strain>
    </source>
</reference>
<dbReference type="Proteomes" id="UP000215539">
    <property type="component" value="Chromosome 1"/>
</dbReference>
<evidence type="ECO:0000313" key="8">
    <source>
        <dbReference type="Proteomes" id="UP000065822"/>
    </source>
</evidence>
<dbReference type="PANTHER" id="PTHR40980">
    <property type="entry name" value="PLUG DOMAIN-CONTAINING PROTEIN"/>
    <property type="match status" value="1"/>
</dbReference>
<evidence type="ECO:0000256" key="2">
    <source>
        <dbReference type="ARBA" id="ARBA00023136"/>
    </source>
</evidence>
<keyword evidence="2" id="KW-0472">Membrane</keyword>
<dbReference type="InterPro" id="IPR036942">
    <property type="entry name" value="Beta-barrel_TonB_sf"/>
</dbReference>
<feature type="domain" description="Outer membrane protein beta-barrel" evidence="5">
    <location>
        <begin position="395"/>
        <end position="797"/>
    </location>
</feature>